<feature type="compositionally biased region" description="Basic residues" evidence="1">
    <location>
        <begin position="1"/>
        <end position="12"/>
    </location>
</feature>
<sequence length="59" mass="6586">MHFPPPKKKFSSNKHQTEHVQFADPRICSITRWIGDSRRGGSKKTGSNSLFTQCGGLTP</sequence>
<gene>
    <name evidence="2" type="ORF">SPARVUS_LOCUS16474601</name>
</gene>
<accession>A0ABN9HRF1</accession>
<evidence type="ECO:0000313" key="2">
    <source>
        <dbReference type="EMBL" id="CAI9623468.1"/>
    </source>
</evidence>
<feature type="region of interest" description="Disordered" evidence="1">
    <location>
        <begin position="1"/>
        <end position="21"/>
    </location>
</feature>
<evidence type="ECO:0000313" key="3">
    <source>
        <dbReference type="Proteomes" id="UP001162483"/>
    </source>
</evidence>
<feature type="region of interest" description="Disordered" evidence="1">
    <location>
        <begin position="36"/>
        <end position="59"/>
    </location>
</feature>
<organism evidence="2 3">
    <name type="scientific">Staurois parvus</name>
    <dbReference type="NCBI Taxonomy" id="386267"/>
    <lineage>
        <taxon>Eukaryota</taxon>
        <taxon>Metazoa</taxon>
        <taxon>Chordata</taxon>
        <taxon>Craniata</taxon>
        <taxon>Vertebrata</taxon>
        <taxon>Euteleostomi</taxon>
        <taxon>Amphibia</taxon>
        <taxon>Batrachia</taxon>
        <taxon>Anura</taxon>
        <taxon>Neobatrachia</taxon>
        <taxon>Ranoidea</taxon>
        <taxon>Ranidae</taxon>
        <taxon>Staurois</taxon>
    </lineage>
</organism>
<name>A0ABN9HRF1_9NEOB</name>
<protein>
    <submittedName>
        <fullName evidence="2">Uncharacterized protein</fullName>
    </submittedName>
</protein>
<comment type="caution">
    <text evidence="2">The sequence shown here is derived from an EMBL/GenBank/DDBJ whole genome shotgun (WGS) entry which is preliminary data.</text>
</comment>
<dbReference type="Proteomes" id="UP001162483">
    <property type="component" value="Unassembled WGS sequence"/>
</dbReference>
<reference evidence="2" key="1">
    <citation type="submission" date="2023-05" db="EMBL/GenBank/DDBJ databases">
        <authorList>
            <person name="Stuckert A."/>
        </authorList>
    </citation>
    <scope>NUCLEOTIDE SEQUENCE</scope>
</reference>
<keyword evidence="3" id="KW-1185">Reference proteome</keyword>
<dbReference type="EMBL" id="CATNWA010021661">
    <property type="protein sequence ID" value="CAI9623468.1"/>
    <property type="molecule type" value="Genomic_DNA"/>
</dbReference>
<proteinExistence type="predicted"/>
<evidence type="ECO:0000256" key="1">
    <source>
        <dbReference type="SAM" id="MobiDB-lite"/>
    </source>
</evidence>